<organism evidence="5 6">
    <name type="scientific">Thermobacillus xylanilyticus</name>
    <dbReference type="NCBI Taxonomy" id="76633"/>
    <lineage>
        <taxon>Bacteria</taxon>
        <taxon>Bacillati</taxon>
        <taxon>Bacillota</taxon>
        <taxon>Bacilli</taxon>
        <taxon>Bacillales</taxon>
        <taxon>Paenibacillaceae</taxon>
        <taxon>Thermobacillus</taxon>
    </lineage>
</organism>
<gene>
    <name evidence="5" type="primary">txxe 3705-mutT</name>
    <name evidence="5" type="ORF">TXXE_19290</name>
</gene>
<accession>A0ABM8V9X1</accession>
<comment type="caution">
    <text evidence="5">The sequence shown here is derived from an EMBL/GenBank/DDBJ whole genome shotgun (WGS) entry which is preliminary data.</text>
</comment>
<dbReference type="InterPro" id="IPR015797">
    <property type="entry name" value="NUDIX_hydrolase-like_dom_sf"/>
</dbReference>
<evidence type="ECO:0000259" key="4">
    <source>
        <dbReference type="PROSITE" id="PS51462"/>
    </source>
</evidence>
<keyword evidence="2 3" id="KW-0378">Hydrolase</keyword>
<dbReference type="PROSITE" id="PS51462">
    <property type="entry name" value="NUDIX"/>
    <property type="match status" value="1"/>
</dbReference>
<dbReference type="RefSeq" id="WP_213486889.1">
    <property type="nucleotide sequence ID" value="NZ_CAJRAY010000100.1"/>
</dbReference>
<protein>
    <submittedName>
        <fullName evidence="5">NTP pyrophosphohydrolase protein, NTP pyrophosphohydrolase including oxidative damage repair enzyme</fullName>
    </submittedName>
</protein>
<evidence type="ECO:0000256" key="2">
    <source>
        <dbReference type="ARBA" id="ARBA00022801"/>
    </source>
</evidence>
<dbReference type="PRINTS" id="PR00502">
    <property type="entry name" value="NUDIXFAMILY"/>
</dbReference>
<evidence type="ECO:0000256" key="3">
    <source>
        <dbReference type="RuleBase" id="RU003476"/>
    </source>
</evidence>
<dbReference type="InterPro" id="IPR000086">
    <property type="entry name" value="NUDIX_hydrolase_dom"/>
</dbReference>
<sequence length="150" mass="17312">MSAQPNIRFRAAGLLQRENRILFQRNKKGDAWVLPGGQVEVGETSAEAIEREFQEELGLRIRVSRLICIIENFNAYEYDGLHEVGMYYMVTSDEEVPVNDSAFKGMDASVELTFKWISMDELDQHKLYPRALKGLLKNMPNEVKHYINND</sequence>
<dbReference type="InterPro" id="IPR020476">
    <property type="entry name" value="Nudix_hydrolase"/>
</dbReference>
<dbReference type="InterPro" id="IPR020084">
    <property type="entry name" value="NUDIX_hydrolase_CS"/>
</dbReference>
<dbReference type="SUPFAM" id="SSF55811">
    <property type="entry name" value="Nudix"/>
    <property type="match status" value="1"/>
</dbReference>
<dbReference type="Proteomes" id="UP000681526">
    <property type="component" value="Unassembled WGS sequence"/>
</dbReference>
<feature type="domain" description="Nudix hydrolase" evidence="4">
    <location>
        <begin position="5"/>
        <end position="141"/>
    </location>
</feature>
<evidence type="ECO:0000313" key="5">
    <source>
        <dbReference type="EMBL" id="CAG5093113.1"/>
    </source>
</evidence>
<keyword evidence="6" id="KW-1185">Reference proteome</keyword>
<dbReference type="PROSITE" id="PS00893">
    <property type="entry name" value="NUDIX_BOX"/>
    <property type="match status" value="1"/>
</dbReference>
<dbReference type="Gene3D" id="3.90.79.10">
    <property type="entry name" value="Nucleoside Triphosphate Pyrophosphohydrolase"/>
    <property type="match status" value="1"/>
</dbReference>
<dbReference type="PANTHER" id="PTHR43046">
    <property type="entry name" value="GDP-MANNOSE MANNOSYL HYDROLASE"/>
    <property type="match status" value="1"/>
</dbReference>
<evidence type="ECO:0000313" key="6">
    <source>
        <dbReference type="Proteomes" id="UP000681526"/>
    </source>
</evidence>
<comment type="cofactor">
    <cofactor evidence="1">
        <name>Mg(2+)</name>
        <dbReference type="ChEBI" id="CHEBI:18420"/>
    </cofactor>
</comment>
<comment type="similarity">
    <text evidence="3">Belongs to the Nudix hydrolase family.</text>
</comment>
<reference evidence="5 6" key="1">
    <citation type="submission" date="2021-04" db="EMBL/GenBank/DDBJ databases">
        <authorList>
            <person name="Rakotoarivonina H."/>
        </authorList>
    </citation>
    <scope>NUCLEOTIDE SEQUENCE [LARGE SCALE GENOMIC DNA]</scope>
    <source>
        <strain evidence="5 6">XE</strain>
    </source>
</reference>
<dbReference type="EMBL" id="CAJRAY010000100">
    <property type="protein sequence ID" value="CAG5093113.1"/>
    <property type="molecule type" value="Genomic_DNA"/>
</dbReference>
<evidence type="ECO:0000256" key="1">
    <source>
        <dbReference type="ARBA" id="ARBA00001946"/>
    </source>
</evidence>
<dbReference type="CDD" id="cd04688">
    <property type="entry name" value="NUDIX_Hydrolase"/>
    <property type="match status" value="1"/>
</dbReference>
<dbReference type="Pfam" id="PF00293">
    <property type="entry name" value="NUDIX"/>
    <property type="match status" value="1"/>
</dbReference>
<name>A0ABM8V9X1_THEXY</name>
<dbReference type="PANTHER" id="PTHR43046:SF14">
    <property type="entry name" value="MUTT_NUDIX FAMILY PROTEIN"/>
    <property type="match status" value="1"/>
</dbReference>
<proteinExistence type="inferred from homology"/>